<evidence type="ECO:0000313" key="2">
    <source>
        <dbReference type="EMBL" id="EFP09903.1"/>
    </source>
</evidence>
<keyword evidence="3" id="KW-1185">Reference proteome</keyword>
<dbReference type="eggNOG" id="ENOG502THZU">
    <property type="taxonomic scope" value="Eukaryota"/>
</dbReference>
<dbReference type="EMBL" id="DS268480">
    <property type="protein sequence ID" value="EFP09903.1"/>
    <property type="molecule type" value="Genomic_DNA"/>
</dbReference>
<evidence type="ECO:0008006" key="4">
    <source>
        <dbReference type="Google" id="ProtNLM"/>
    </source>
</evidence>
<dbReference type="AlphaFoldDB" id="E3MUT0"/>
<evidence type="ECO:0000313" key="3">
    <source>
        <dbReference type="Proteomes" id="UP000008281"/>
    </source>
</evidence>
<dbReference type="PANTHER" id="PTHR31379:SF1">
    <property type="entry name" value="F-BOX C PROTEIN-RELATED"/>
    <property type="match status" value="1"/>
</dbReference>
<dbReference type="FunCoup" id="E3MUT0">
    <property type="interactions" value="1258"/>
</dbReference>
<evidence type="ECO:0000256" key="1">
    <source>
        <dbReference type="SAM" id="MobiDB-lite"/>
    </source>
</evidence>
<protein>
    <recommendedName>
        <fullName evidence="4">F-box domain-containing protein</fullName>
    </recommendedName>
</protein>
<reference evidence="2" key="1">
    <citation type="submission" date="2007-07" db="EMBL/GenBank/DDBJ databases">
        <title>PCAP assembly of the Caenorhabditis remanei genome.</title>
        <authorList>
            <consortium name="The Caenorhabditis remanei Sequencing Consortium"/>
            <person name="Wilson R.K."/>
        </authorList>
    </citation>
    <scope>NUCLEOTIDE SEQUENCE [LARGE SCALE GENOMIC DNA]</scope>
    <source>
        <strain evidence="2">PB4641</strain>
    </source>
</reference>
<dbReference type="HOGENOM" id="CLU_042576_0_1_1"/>
<dbReference type="InterPro" id="IPR021942">
    <property type="entry name" value="DUF3557"/>
</dbReference>
<dbReference type="RefSeq" id="XP_003100145.2">
    <property type="nucleotide sequence ID" value="XM_003100097.2"/>
</dbReference>
<feature type="region of interest" description="Disordered" evidence="1">
    <location>
        <begin position="148"/>
        <end position="173"/>
    </location>
</feature>
<dbReference type="KEGG" id="crq:GCK72_007402"/>
<dbReference type="Pfam" id="PF12078">
    <property type="entry name" value="DUF3557"/>
    <property type="match status" value="1"/>
</dbReference>
<name>E3MUT0_CAERE</name>
<gene>
    <name evidence="2" type="ORF">CRE_21411</name>
</gene>
<dbReference type="PANTHER" id="PTHR31379">
    <property type="entry name" value="F-BOX C PROTEIN-RELATED-RELATED"/>
    <property type="match status" value="1"/>
</dbReference>
<dbReference type="CTD" id="9826387"/>
<accession>E3MUT0</accession>
<proteinExistence type="predicted"/>
<organism evidence="3">
    <name type="scientific">Caenorhabditis remanei</name>
    <name type="common">Caenorhabditis vulgaris</name>
    <dbReference type="NCBI Taxonomy" id="31234"/>
    <lineage>
        <taxon>Eukaryota</taxon>
        <taxon>Metazoa</taxon>
        <taxon>Ecdysozoa</taxon>
        <taxon>Nematoda</taxon>
        <taxon>Chromadorea</taxon>
        <taxon>Rhabditida</taxon>
        <taxon>Rhabditina</taxon>
        <taxon>Rhabditomorpha</taxon>
        <taxon>Rhabditoidea</taxon>
        <taxon>Rhabditidae</taxon>
        <taxon>Peloderinae</taxon>
        <taxon>Caenorhabditis</taxon>
    </lineage>
</organism>
<dbReference type="Proteomes" id="UP000008281">
    <property type="component" value="Unassembled WGS sequence"/>
</dbReference>
<dbReference type="GeneID" id="9826387"/>
<dbReference type="InParanoid" id="E3MUT0"/>
<sequence>MKNIPLQYESLKAVLLYMDPNVRFIIAHRAPTIRSTERTVPLRVRYLELDEYSTAVNNTLYGVGVYRDYDADEKIPSEVEMYNKYGVQYDFDRHGFPVASGFSVLKPGDILIGNLDRHDFEYDTVHVERAFRRALKRYEKSLYLLSNPSASEASDDEEEEEEEEYNDSTDMSKEELEDLIDSTRDALLPFECRRFNLKPPYTCYIQLTIESGEKRQIQRFPYKMKVYEAMKRLNNFLFGGRRSAIQVGELYIHDRSFILRLPIGFQVRTKQLRYLSNLDNRNDSIVSMLDSSYFPLDVVSIYVNHQFQIPIVTSAKKLIIHNLGIVYDVSLSPLIRKCSNPHVVLADTFLFITAEGLFEAVQLWIDGSQSIETSVSLGIEKEETVKELFKLIKARVENTKRTKRCFSMRTQDNSRLEVFYVPIKSNKEQIMYGYDSKWILKIRAVQF</sequence>
<feature type="compositionally biased region" description="Acidic residues" evidence="1">
    <location>
        <begin position="153"/>
        <end position="167"/>
    </location>
</feature>